<comment type="caution">
    <text evidence="1">The sequence shown here is derived from an EMBL/GenBank/DDBJ whole genome shotgun (WGS) entry which is preliminary data.</text>
</comment>
<accession>A0AB37UST9</accession>
<gene>
    <name evidence="1" type="ORF">DSM107010_00140</name>
</gene>
<organism evidence="1 2">
    <name type="scientific">Chroococcidiopsis cubana SAG 39.79</name>
    <dbReference type="NCBI Taxonomy" id="388085"/>
    <lineage>
        <taxon>Bacteria</taxon>
        <taxon>Bacillati</taxon>
        <taxon>Cyanobacteriota</taxon>
        <taxon>Cyanophyceae</taxon>
        <taxon>Chroococcidiopsidales</taxon>
        <taxon>Chroococcidiopsidaceae</taxon>
        <taxon>Chroococcidiopsis</taxon>
    </lineage>
</organism>
<sequence length="176" mass="20536">MSLKVIGRINTGLDDLYAWCELQLLKHEVKSTYALHRLEKWYRAGSNLRSGDAEKVFRTDEPKRRIVKLGDRLLPGWHSELVCSGDRHSGTSTTISNHRDHTHFQGHAILINLGEAIYREQLRRNDDSSWQEYKLTDGIVVSINTKLIHSAEQISTERYNLTFRHFKPEYLQLLQH</sequence>
<dbReference type="AlphaFoldDB" id="A0AB37UST9"/>
<protein>
    <submittedName>
        <fullName evidence="1">Uncharacterized protein</fullName>
    </submittedName>
</protein>
<evidence type="ECO:0000313" key="1">
    <source>
        <dbReference type="EMBL" id="RUT14468.1"/>
    </source>
</evidence>
<evidence type="ECO:0000313" key="2">
    <source>
        <dbReference type="Proteomes" id="UP000282574"/>
    </source>
</evidence>
<keyword evidence="2" id="KW-1185">Reference proteome</keyword>
<dbReference type="EMBL" id="RSCK01000001">
    <property type="protein sequence ID" value="RUT14468.1"/>
    <property type="molecule type" value="Genomic_DNA"/>
</dbReference>
<reference evidence="1 2" key="1">
    <citation type="journal article" date="2019" name="Genome Biol. Evol.">
        <title>Day and night: Metabolic profiles and evolutionary relationships of six axenic non-marine cyanobacteria.</title>
        <authorList>
            <person name="Will S.E."/>
            <person name="Henke P."/>
            <person name="Boedeker C."/>
            <person name="Huang S."/>
            <person name="Brinkmann H."/>
            <person name="Rohde M."/>
            <person name="Jarek M."/>
            <person name="Friedl T."/>
            <person name="Seufert S."/>
            <person name="Schumacher M."/>
            <person name="Overmann J."/>
            <person name="Neumann-Schaal M."/>
            <person name="Petersen J."/>
        </authorList>
    </citation>
    <scope>NUCLEOTIDE SEQUENCE [LARGE SCALE GENOMIC DNA]</scope>
    <source>
        <strain evidence="1 2">SAG 39.79</strain>
    </source>
</reference>
<dbReference type="Proteomes" id="UP000282574">
    <property type="component" value="Unassembled WGS sequence"/>
</dbReference>
<dbReference type="RefSeq" id="WP_106166352.1">
    <property type="nucleotide sequence ID" value="NZ_JAVKZF010000005.1"/>
</dbReference>
<name>A0AB37UST9_9CYAN</name>
<proteinExistence type="predicted"/>